<reference evidence="2 3" key="1">
    <citation type="submission" date="2024-09" db="EMBL/GenBank/DDBJ databases">
        <authorList>
            <person name="D'Angelo T."/>
        </authorList>
    </citation>
    <scope>NUCLEOTIDE SEQUENCE [LARGE SCALE GENOMIC DNA]</scope>
    <source>
        <strain evidence="2">SAG AM-311-F02</strain>
    </source>
</reference>
<dbReference type="Pfam" id="PF02811">
    <property type="entry name" value="PHP"/>
    <property type="match status" value="1"/>
</dbReference>
<gene>
    <name evidence="2" type="ORF">ACFL2Z_04595</name>
</gene>
<comment type="caution">
    <text evidence="2">The sequence shown here is derived from an EMBL/GenBank/DDBJ whole genome shotgun (WGS) entry which is preliminary data.</text>
</comment>
<evidence type="ECO:0000313" key="2">
    <source>
        <dbReference type="EMBL" id="MFC1800172.1"/>
    </source>
</evidence>
<dbReference type="PANTHER" id="PTHR42924:SF3">
    <property type="entry name" value="POLYMERASE_HISTIDINOL PHOSPHATASE N-TERMINAL DOMAIN-CONTAINING PROTEIN"/>
    <property type="match status" value="1"/>
</dbReference>
<dbReference type="InterPro" id="IPR016195">
    <property type="entry name" value="Pol/histidinol_Pase-like"/>
</dbReference>
<dbReference type="InterPro" id="IPR003141">
    <property type="entry name" value="Pol/His_phosphatase_N"/>
</dbReference>
<feature type="domain" description="Polymerase/histidinol phosphatase N-terminal" evidence="1">
    <location>
        <begin position="8"/>
        <end position="73"/>
    </location>
</feature>
<dbReference type="InterPro" id="IPR052018">
    <property type="entry name" value="PHP_domain"/>
</dbReference>
<proteinExistence type="predicted"/>
<dbReference type="SUPFAM" id="SSF89550">
    <property type="entry name" value="PHP domain-like"/>
    <property type="match status" value="1"/>
</dbReference>
<keyword evidence="3" id="KW-1185">Reference proteome</keyword>
<name>A0ABV6YQH4_UNCEI</name>
<evidence type="ECO:0000259" key="1">
    <source>
        <dbReference type="SMART" id="SM00481"/>
    </source>
</evidence>
<dbReference type="CDD" id="cd07438">
    <property type="entry name" value="PHP_HisPPase_AMP"/>
    <property type="match status" value="1"/>
</dbReference>
<dbReference type="Gene3D" id="3.20.20.140">
    <property type="entry name" value="Metal-dependent hydrolases"/>
    <property type="match status" value="1"/>
</dbReference>
<evidence type="ECO:0000313" key="3">
    <source>
        <dbReference type="Proteomes" id="UP001594288"/>
    </source>
</evidence>
<protein>
    <submittedName>
        <fullName evidence="2">PHP domain-containing protein</fullName>
    </submittedName>
</protein>
<sequence length="276" mass="29924">MDDKSGQVDLHIHTTFSDGDMTPDEMVAEGQKAGLAGIAITDHDEVEGVRAAQAAAADSGFLIVPGVELSTSDGKNDIHVLGYLVDINSSELRRYLDIFRDARLNRGIHMVERLREMGVDIEVDSVLQIAGGGAVGRPHIAAALLQNGCVDSAEDAFRKYIGFNSPAYVPKYQLKPSDAFRLIRDAGGVGVMSHPGTTRKDELITDFIACGMRGIEVYHPKHNESEAARYKRLAEKMGLVVTGGSDSHGRRNARLHVGARTVPVSTIEQLEKARSY</sequence>
<dbReference type="SMART" id="SM00481">
    <property type="entry name" value="POLIIIAc"/>
    <property type="match status" value="1"/>
</dbReference>
<organism evidence="2 3">
    <name type="scientific">Eiseniibacteriota bacterium</name>
    <dbReference type="NCBI Taxonomy" id="2212470"/>
    <lineage>
        <taxon>Bacteria</taxon>
        <taxon>Candidatus Eiseniibacteriota</taxon>
    </lineage>
</organism>
<dbReference type="Gene3D" id="1.10.150.650">
    <property type="match status" value="1"/>
</dbReference>
<accession>A0ABV6YQH4</accession>
<dbReference type="PANTHER" id="PTHR42924">
    <property type="entry name" value="EXONUCLEASE"/>
    <property type="match status" value="1"/>
</dbReference>
<dbReference type="InterPro" id="IPR004013">
    <property type="entry name" value="PHP_dom"/>
</dbReference>
<dbReference type="Proteomes" id="UP001594288">
    <property type="component" value="Unassembled WGS sequence"/>
</dbReference>
<dbReference type="EMBL" id="JBHPEI010000078">
    <property type="protein sequence ID" value="MFC1800172.1"/>
    <property type="molecule type" value="Genomic_DNA"/>
</dbReference>